<organism evidence="1 2">
    <name type="scientific">Vibrio tapetis subsp. tapetis</name>
    <dbReference type="NCBI Taxonomy" id="1671868"/>
    <lineage>
        <taxon>Bacteria</taxon>
        <taxon>Pseudomonadati</taxon>
        <taxon>Pseudomonadota</taxon>
        <taxon>Gammaproteobacteria</taxon>
        <taxon>Vibrionales</taxon>
        <taxon>Vibrionaceae</taxon>
        <taxon>Vibrio</taxon>
    </lineage>
</organism>
<dbReference type="Pfam" id="PF12974">
    <property type="entry name" value="Phosphonate-bd"/>
    <property type="match status" value="1"/>
</dbReference>
<sequence>MFGLFSYSPHRYLFILLFLLGACASVVPSIVLAQSPSRTASGELVGSDTAENHKVKPSMSPKKLVLGVISSNPKNAVKRSMPMARYLASNLSHHGIEKGHVVVAKDHLQMSRWLVQGRVDIVSESVFSAQALVRRSEGELIARRWKSGVAEYSSVFFTLKDNSIHSFDDLVGKTVVFEDRESTSAFYIPAAVLIEQGYSLFELTSPRETPPPGTIGYLFADELTTSGGEINMYTWVYNGIVAAAAFSDVDWENEIPELLRDKMKIFYRSKPVPRTLDLVRPNMDVRLKEDIKAVLFSAHLSEEGQKALRKYKKTKKFDAIDEQTLSGIEWVEKLKPLVDKSLML</sequence>
<dbReference type="PANTHER" id="PTHR35841:SF1">
    <property type="entry name" value="PHOSPHONATES-BINDING PERIPLASMIC PROTEIN"/>
    <property type="match status" value="1"/>
</dbReference>
<dbReference type="Proteomes" id="UP000235828">
    <property type="component" value="Chromosome A"/>
</dbReference>
<gene>
    <name evidence="1" type="ORF">VTAP4600_A0726</name>
</gene>
<dbReference type="PANTHER" id="PTHR35841">
    <property type="entry name" value="PHOSPHONATES-BINDING PERIPLASMIC PROTEIN"/>
    <property type="match status" value="1"/>
</dbReference>
<protein>
    <submittedName>
        <fullName evidence="1">Putative alkylphosphonate ABC transporter</fullName>
    </submittedName>
</protein>
<dbReference type="Gene3D" id="3.40.190.10">
    <property type="entry name" value="Periplasmic binding protein-like II"/>
    <property type="match status" value="2"/>
</dbReference>
<evidence type="ECO:0000313" key="2">
    <source>
        <dbReference type="Proteomes" id="UP000235828"/>
    </source>
</evidence>
<dbReference type="AlphaFoldDB" id="A0A2N8Z9W6"/>
<accession>A0A2N8Z9W6</accession>
<dbReference type="SUPFAM" id="SSF53850">
    <property type="entry name" value="Periplasmic binding protein-like II"/>
    <property type="match status" value="1"/>
</dbReference>
<name>A0A2N8Z9W6_9VIBR</name>
<keyword evidence="2" id="KW-1185">Reference proteome</keyword>
<dbReference type="EMBL" id="LT960611">
    <property type="protein sequence ID" value="SON48705.1"/>
    <property type="molecule type" value="Genomic_DNA"/>
</dbReference>
<reference evidence="1 2" key="1">
    <citation type="submission" date="2017-10" db="EMBL/GenBank/DDBJ databases">
        <authorList>
            <person name="Banno H."/>
            <person name="Chua N.-H."/>
        </authorList>
    </citation>
    <scope>NUCLEOTIDE SEQUENCE [LARGE SCALE GENOMIC DNA]</scope>
    <source>
        <strain evidence="1">Vibrio tapetis CECT4600</strain>
    </source>
</reference>
<dbReference type="RefSeq" id="WP_172443055.1">
    <property type="nucleotide sequence ID" value="NZ_LT960611.1"/>
</dbReference>
<proteinExistence type="predicted"/>
<evidence type="ECO:0000313" key="1">
    <source>
        <dbReference type="EMBL" id="SON48705.1"/>
    </source>
</evidence>
<dbReference type="KEGG" id="vta:A0726"/>